<dbReference type="Proteomes" id="UP000053239">
    <property type="component" value="Unassembled WGS sequence"/>
</dbReference>
<gene>
    <name evidence="1" type="ORF">PVNG_06266</name>
</gene>
<evidence type="ECO:0008006" key="3">
    <source>
        <dbReference type="Google" id="ProtNLM"/>
    </source>
</evidence>
<dbReference type="EMBL" id="KQ235659">
    <property type="protein sequence ID" value="KMZ96123.1"/>
    <property type="molecule type" value="Genomic_DNA"/>
</dbReference>
<name>A0A0J9W6G0_PLAVI</name>
<organism evidence="1 2">
    <name type="scientific">Plasmodium vivax North Korean</name>
    <dbReference type="NCBI Taxonomy" id="1035514"/>
    <lineage>
        <taxon>Eukaryota</taxon>
        <taxon>Sar</taxon>
        <taxon>Alveolata</taxon>
        <taxon>Apicomplexa</taxon>
        <taxon>Aconoidasida</taxon>
        <taxon>Haemosporida</taxon>
        <taxon>Plasmodiidae</taxon>
        <taxon>Plasmodium</taxon>
        <taxon>Plasmodium (Plasmodium)</taxon>
    </lineage>
</organism>
<protein>
    <recommendedName>
        <fullName evidence="3">Variable surface protein</fullName>
    </recommendedName>
</protein>
<proteinExistence type="predicted"/>
<accession>A0A0J9W6G0</accession>
<dbReference type="AlphaFoldDB" id="A0A0J9W6G0"/>
<reference evidence="1 2" key="1">
    <citation type="submission" date="2011-09" db="EMBL/GenBank/DDBJ databases">
        <title>The Genome Sequence of Plasmodium vivax North Korean.</title>
        <authorList>
            <consortium name="The Broad Institute Genome Sequencing Platform"/>
            <consortium name="The Broad Institute Genome Sequencing Center for Infectious Disease"/>
            <person name="Neafsey D."/>
            <person name="Carlton J."/>
            <person name="Barnwell J."/>
            <person name="Collins W."/>
            <person name="Escalante A."/>
            <person name="Mullikin J."/>
            <person name="Saul A."/>
            <person name="Guigo R."/>
            <person name="Camara F."/>
            <person name="Young S.K."/>
            <person name="Zeng Q."/>
            <person name="Gargeya S."/>
            <person name="Fitzgerald M."/>
            <person name="Haas B."/>
            <person name="Abouelleil A."/>
            <person name="Alvarado L."/>
            <person name="Arachchi H.M."/>
            <person name="Berlin A."/>
            <person name="Brown A."/>
            <person name="Chapman S.B."/>
            <person name="Chen Z."/>
            <person name="Dunbar C."/>
            <person name="Freedman E."/>
            <person name="Gearin G."/>
            <person name="Gellesch M."/>
            <person name="Goldberg J."/>
            <person name="Griggs A."/>
            <person name="Gujja S."/>
            <person name="Heiman D."/>
            <person name="Howarth C."/>
            <person name="Larson L."/>
            <person name="Lui A."/>
            <person name="MacDonald P.J.P."/>
            <person name="Montmayeur A."/>
            <person name="Murphy C."/>
            <person name="Neiman D."/>
            <person name="Pearson M."/>
            <person name="Priest M."/>
            <person name="Roberts A."/>
            <person name="Saif S."/>
            <person name="Shea T."/>
            <person name="Shenoy N."/>
            <person name="Sisk P."/>
            <person name="Stolte C."/>
            <person name="Sykes S."/>
            <person name="Wortman J."/>
            <person name="Nusbaum C."/>
            <person name="Birren B."/>
        </authorList>
    </citation>
    <scope>NUCLEOTIDE SEQUENCE [LARGE SCALE GENOMIC DNA]</scope>
    <source>
        <strain evidence="1 2">North Korean</strain>
    </source>
</reference>
<evidence type="ECO:0000313" key="1">
    <source>
        <dbReference type="EMBL" id="KMZ96123.1"/>
    </source>
</evidence>
<sequence>MNINVRNYSFLSKVLTAYDEFNSNIDIYAEQNKYLSVCKLIMPRLSENEKNQENFCTKLIRNLGHYDVGTSFFDPSFDRCNILYNWIYNTIENSQIPNELINKCFEDYSDQINNMKRTPKCSYDLFISTYLEPRKITILKIFDDNIRHIIDKLNEEHSSTDSPSQKYVCECVKIYKEVEKDHCTNVIGTDNKHVKTCQMLKDFKTSYMQYIYYNRNKKYNVPSLENFEDEYKSICQKNQHISTLTATVIGNLDTSEMSEGINVENQENGYILELEGIEEKYTPTFMKKDLVNYYMMEWNIMILIRIV</sequence>
<evidence type="ECO:0000313" key="2">
    <source>
        <dbReference type="Proteomes" id="UP000053239"/>
    </source>
</evidence>